<evidence type="ECO:0000313" key="3">
    <source>
        <dbReference type="EMBL" id="OGZ78300.1"/>
    </source>
</evidence>
<protein>
    <recommendedName>
        <fullName evidence="5">Carboxypeptidase regulatory-like domain-containing protein</fullName>
    </recommendedName>
</protein>
<evidence type="ECO:0008006" key="5">
    <source>
        <dbReference type="Google" id="ProtNLM"/>
    </source>
</evidence>
<feature type="compositionally biased region" description="Gly residues" evidence="1">
    <location>
        <begin position="158"/>
        <end position="170"/>
    </location>
</feature>
<dbReference type="Proteomes" id="UP000178650">
    <property type="component" value="Unassembled WGS sequence"/>
</dbReference>
<dbReference type="Gene3D" id="2.60.40.1120">
    <property type="entry name" value="Carboxypeptidase-like, regulatory domain"/>
    <property type="match status" value="1"/>
</dbReference>
<gene>
    <name evidence="3" type="ORF">A2358_00855</name>
</gene>
<proteinExistence type="predicted"/>
<organism evidence="3 4">
    <name type="scientific">Candidatus Staskawiczbacteria bacterium RIFOXYB1_FULL_37_44</name>
    <dbReference type="NCBI Taxonomy" id="1802223"/>
    <lineage>
        <taxon>Bacteria</taxon>
        <taxon>Candidatus Staskawicziibacteriota</taxon>
    </lineage>
</organism>
<dbReference type="SUPFAM" id="SSF49464">
    <property type="entry name" value="Carboxypeptidase regulatory domain-like"/>
    <property type="match status" value="1"/>
</dbReference>
<feature type="transmembrane region" description="Helical" evidence="2">
    <location>
        <begin position="388"/>
        <end position="410"/>
    </location>
</feature>
<evidence type="ECO:0000256" key="2">
    <source>
        <dbReference type="SAM" id="Phobius"/>
    </source>
</evidence>
<keyword evidence="2" id="KW-0812">Transmembrane</keyword>
<sequence>MEKKKRRILLGLGIIFLLFLATVLETSISGDLLKLSLADLSNDTGDNRCVPACTGKQCGNDDCGTSCGTCLENSECNAQNQCVAIDSDVKHNICDDNEKCVEVVGVGLDECEENVDCQPTHNVCNDKGQCIIKIGEAPDECQSIMDCNIGAGGGGGGGGSDGGSSGGGANTGSNPEPIVAEPVAKTGILQNLVKASQAVAGEIKKIIETPQGSVVTKAISTMGAVVATVQAASAVALSPFDLFFVIARMFGLFFAALGLKKRVKPWGVVYDSVTKQPIDPAYVTLTDVNGKTVASAITDLDGRYGFLAVPGIYKMSANKTNYIFPSRKLAGKTEDELYNDLYFGASIEIKQSGQAILKNIPMDSLKFDWNEFAKRDKKLMKFYSKADIIFRKIFDLLFVVGFIVAIVSYFSAPYPYNLIMMIAYLVLLILRIVGIKPKAYGRVSAGITGDPLSFAILRIVIPDTNVEIAHKITDKYGRYYCLVPKGKYIIKIEKKNEDGSYALIHTSSVIDASKGIIKNNFRI</sequence>
<dbReference type="AlphaFoldDB" id="A0A1G2IVF1"/>
<reference evidence="3 4" key="1">
    <citation type="journal article" date="2016" name="Nat. Commun.">
        <title>Thousands of microbial genomes shed light on interconnected biogeochemical processes in an aquifer system.</title>
        <authorList>
            <person name="Anantharaman K."/>
            <person name="Brown C.T."/>
            <person name="Hug L.A."/>
            <person name="Sharon I."/>
            <person name="Castelle C.J."/>
            <person name="Probst A.J."/>
            <person name="Thomas B.C."/>
            <person name="Singh A."/>
            <person name="Wilkins M.J."/>
            <person name="Karaoz U."/>
            <person name="Brodie E.L."/>
            <person name="Williams K.H."/>
            <person name="Hubbard S.S."/>
            <person name="Banfield J.F."/>
        </authorList>
    </citation>
    <scope>NUCLEOTIDE SEQUENCE [LARGE SCALE GENOMIC DNA]</scope>
</reference>
<feature type="region of interest" description="Disordered" evidence="1">
    <location>
        <begin position="158"/>
        <end position="177"/>
    </location>
</feature>
<evidence type="ECO:0000313" key="4">
    <source>
        <dbReference type="Proteomes" id="UP000178650"/>
    </source>
</evidence>
<name>A0A1G2IVF1_9BACT</name>
<dbReference type="EMBL" id="MHPJ01000024">
    <property type="protein sequence ID" value="OGZ78300.1"/>
    <property type="molecule type" value="Genomic_DNA"/>
</dbReference>
<feature type="transmembrane region" description="Helical" evidence="2">
    <location>
        <begin position="416"/>
        <end position="434"/>
    </location>
</feature>
<comment type="caution">
    <text evidence="3">The sequence shown here is derived from an EMBL/GenBank/DDBJ whole genome shotgun (WGS) entry which is preliminary data.</text>
</comment>
<keyword evidence="2" id="KW-0472">Membrane</keyword>
<dbReference type="STRING" id="1802223.A2358_00855"/>
<feature type="transmembrane region" description="Helical" evidence="2">
    <location>
        <begin position="242"/>
        <end position="259"/>
    </location>
</feature>
<dbReference type="InterPro" id="IPR008969">
    <property type="entry name" value="CarboxyPept-like_regulatory"/>
</dbReference>
<keyword evidence="2" id="KW-1133">Transmembrane helix</keyword>
<accession>A0A1G2IVF1</accession>
<evidence type="ECO:0000256" key="1">
    <source>
        <dbReference type="SAM" id="MobiDB-lite"/>
    </source>
</evidence>